<dbReference type="EMBL" id="MIQH01000674">
    <property type="protein sequence ID" value="OIR24425.1"/>
    <property type="molecule type" value="Genomic_DNA"/>
</dbReference>
<dbReference type="OrthoDB" id="5622976at2"/>
<proteinExistence type="predicted"/>
<dbReference type="AlphaFoldDB" id="A0A1J5U7S9"/>
<dbReference type="Proteomes" id="UP000182798">
    <property type="component" value="Unassembled WGS sequence"/>
</dbReference>
<accession>A0A1J5U7S9</accession>
<evidence type="ECO:0008006" key="3">
    <source>
        <dbReference type="Google" id="ProtNLM"/>
    </source>
</evidence>
<reference evidence="2" key="1">
    <citation type="submission" date="2016-09" db="EMBL/GenBank/DDBJ databases">
        <title>Genome Sequence of Bathymodiolus thermophilus sulfur-oxidizing gill endosymbiont.</title>
        <authorList>
            <person name="Ponnudurai R."/>
            <person name="Kleiner M."/>
            <person name="Sayavedra L."/>
            <person name="Thuermer A."/>
            <person name="Felbeck H."/>
            <person name="Schlueter R."/>
            <person name="Schweder T."/>
            <person name="Markert S."/>
        </authorList>
    </citation>
    <scope>NUCLEOTIDE SEQUENCE [LARGE SCALE GENOMIC DNA]</scope>
    <source>
        <strain evidence="2">BAT/CrabSpa'14</strain>
    </source>
</reference>
<evidence type="ECO:0000313" key="1">
    <source>
        <dbReference type="EMBL" id="OIR24425.1"/>
    </source>
</evidence>
<dbReference type="InterPro" id="IPR024508">
    <property type="entry name" value="DUF3226"/>
</dbReference>
<organism evidence="1 2">
    <name type="scientific">Bathymodiolus thermophilus thioautotrophic gill symbiont</name>
    <dbReference type="NCBI Taxonomy" id="2360"/>
    <lineage>
        <taxon>Bacteria</taxon>
        <taxon>Pseudomonadati</taxon>
        <taxon>Pseudomonadota</taxon>
        <taxon>Gammaproteobacteria</taxon>
        <taxon>sulfur-oxidizing symbionts</taxon>
    </lineage>
</organism>
<comment type="caution">
    <text evidence="1">The sequence shown here is derived from an EMBL/GenBank/DDBJ whole genome shotgun (WGS) entry which is preliminary data.</text>
</comment>
<dbReference type="Pfam" id="PF11536">
    <property type="entry name" value="DUF3226"/>
    <property type="match status" value="1"/>
</dbReference>
<sequence>MIRIICEGLDDKKFIIQLLQHLEENGELNTKPEYAKYIEVTNGKSDLLKSETHLGTTQEITAGKIKKILFVFDADFIADNKCNGLKNSQKCIEDLIQKLGWNITTDYHIFDKNLDDFILKTLDNKADFEACEQCFELKKLNKNRKILTCIYQKLYPTKPYDFSHPNFNELKQKLITLFEK</sequence>
<protein>
    <recommendedName>
        <fullName evidence="3">DUF4435 domain-containing protein</fullName>
    </recommendedName>
</protein>
<dbReference type="RefSeq" id="WP_071564668.1">
    <property type="nucleotide sequence ID" value="NZ_MIQH01000674.1"/>
</dbReference>
<gene>
    <name evidence="1" type="ORF">BGC33_10430</name>
</gene>
<name>A0A1J5U7S9_9GAMM</name>
<evidence type="ECO:0000313" key="2">
    <source>
        <dbReference type="Proteomes" id="UP000182798"/>
    </source>
</evidence>